<protein>
    <recommendedName>
        <fullName evidence="9 11">1-(5-phosphoribosyl)-5-[(5-phosphoribosylamino)methylideneamino] imidazole-4-carboxamide isomerase</fullName>
        <ecNumber evidence="9 11">5.3.1.16</ecNumber>
    </recommendedName>
    <alternativeName>
        <fullName evidence="9">Phosphoribosylformimino-5-aminoimidazole carboxamide ribotide isomerase</fullName>
    </alternativeName>
</protein>
<comment type="subcellular location">
    <subcellularLocation>
        <location evidence="2 9 11">Cytoplasm</location>
    </subcellularLocation>
</comment>
<evidence type="ECO:0000256" key="7">
    <source>
        <dbReference type="ARBA" id="ARBA00023102"/>
    </source>
</evidence>
<dbReference type="InterPro" id="IPR006063">
    <property type="entry name" value="HisA_bact_arch"/>
</dbReference>
<keyword evidence="13" id="KW-1185">Reference proteome</keyword>
<dbReference type="KEGG" id="pbu:L21SP3_00574"/>
<evidence type="ECO:0000256" key="11">
    <source>
        <dbReference type="RuleBase" id="RU003658"/>
    </source>
</evidence>
<dbReference type="GO" id="GO:0003949">
    <property type="term" value="F:1-(5-phosphoribosyl)-5-[(5-phosphoribosylamino)methylideneamino]imidazole-4-carboxamide isomerase activity"/>
    <property type="evidence" value="ECO:0007669"/>
    <property type="project" value="UniProtKB-UniRule"/>
</dbReference>
<dbReference type="AlphaFoldDB" id="A0A1Q2HNE6"/>
<dbReference type="CDD" id="cd04732">
    <property type="entry name" value="HisA"/>
    <property type="match status" value="1"/>
</dbReference>
<keyword evidence="6 9" id="KW-0028">Amino-acid biosynthesis</keyword>
<dbReference type="Proteomes" id="UP000188273">
    <property type="component" value="Chromosome"/>
</dbReference>
<organism evidence="12 13">
    <name type="scientific">Sedimentisphaera cyanobacteriorum</name>
    <dbReference type="NCBI Taxonomy" id="1940790"/>
    <lineage>
        <taxon>Bacteria</taxon>
        <taxon>Pseudomonadati</taxon>
        <taxon>Planctomycetota</taxon>
        <taxon>Phycisphaerae</taxon>
        <taxon>Sedimentisphaerales</taxon>
        <taxon>Sedimentisphaeraceae</taxon>
        <taxon>Sedimentisphaera</taxon>
    </lineage>
</organism>
<comment type="pathway">
    <text evidence="3 9 11">Amino-acid biosynthesis; L-histidine biosynthesis; L-histidine from 5-phospho-alpha-D-ribose 1-diphosphate: step 4/9.</text>
</comment>
<evidence type="ECO:0000256" key="10">
    <source>
        <dbReference type="RuleBase" id="RU003657"/>
    </source>
</evidence>
<dbReference type="HAMAP" id="MF_01014">
    <property type="entry name" value="HisA"/>
    <property type="match status" value="1"/>
</dbReference>
<gene>
    <name evidence="9 12" type="primary">hisA</name>
    <name evidence="12" type="ORF">L21SP3_00574</name>
</gene>
<evidence type="ECO:0000256" key="9">
    <source>
        <dbReference type="HAMAP-Rule" id="MF_01014"/>
    </source>
</evidence>
<keyword evidence="8 9" id="KW-0413">Isomerase</keyword>
<dbReference type="InterPro" id="IPR013785">
    <property type="entry name" value="Aldolase_TIM"/>
</dbReference>
<dbReference type="EMBL" id="CP019633">
    <property type="protein sequence ID" value="AQQ08784.1"/>
    <property type="molecule type" value="Genomic_DNA"/>
</dbReference>
<proteinExistence type="inferred from homology"/>
<comment type="similarity">
    <text evidence="4 9 10">Belongs to the HisA/HisF family.</text>
</comment>
<feature type="active site" description="Proton donor" evidence="9">
    <location>
        <position position="128"/>
    </location>
</feature>
<dbReference type="GO" id="GO:0000162">
    <property type="term" value="P:L-tryptophan biosynthetic process"/>
    <property type="evidence" value="ECO:0007669"/>
    <property type="project" value="TreeGrafter"/>
</dbReference>
<sequence>MDVLPAIDLIDGKCVRLVQGDYEKKITYKDDPAAQAKEFAKAGAKWVHLIDLDGAKKGKPVNLKTVKKIANGRINVEFGGGVRSEESIKLLLDAGVKRIIIGTRAISEFDWFSQMAEKYPDKLVLGLDARGDKIATHGWLENTDMEIVEFARKASSLPINSIIYTDISKDGTLEGPNLERTSNLVRSVDTAVIAAGGVTKIEDITKLGEAGVAGAVIGRALYEGTITLKGAIEAAGNKG</sequence>
<dbReference type="GO" id="GO:0005737">
    <property type="term" value="C:cytoplasm"/>
    <property type="evidence" value="ECO:0007669"/>
    <property type="project" value="UniProtKB-SubCell"/>
</dbReference>
<dbReference type="InterPro" id="IPR011060">
    <property type="entry name" value="RibuloseP-bd_barrel"/>
</dbReference>
<comment type="catalytic activity">
    <reaction evidence="1 9 11">
        <text>1-(5-phospho-beta-D-ribosyl)-5-[(5-phospho-beta-D-ribosylamino)methylideneamino]imidazole-4-carboxamide = 5-[(5-phospho-1-deoxy-D-ribulos-1-ylimino)methylamino]-1-(5-phospho-beta-D-ribosyl)imidazole-4-carboxamide</text>
        <dbReference type="Rhea" id="RHEA:15469"/>
        <dbReference type="ChEBI" id="CHEBI:58435"/>
        <dbReference type="ChEBI" id="CHEBI:58525"/>
        <dbReference type="EC" id="5.3.1.16"/>
    </reaction>
</comment>
<dbReference type="STRING" id="1940790.L21SP3_00574"/>
<dbReference type="FunFam" id="3.20.20.70:FF:000009">
    <property type="entry name" value="1-(5-phosphoribosyl)-5-[(5-phosphoribosylamino)methylideneamino] imidazole-4-carboxamide isomerase"/>
    <property type="match status" value="1"/>
</dbReference>
<dbReference type="PANTHER" id="PTHR43090:SF2">
    <property type="entry name" value="1-(5-PHOSPHORIBOSYL)-5-[(5-PHOSPHORIBOSYLAMINO)METHYLIDENEAMINO] IMIDAZOLE-4-CARBOXAMIDE ISOMERASE"/>
    <property type="match status" value="1"/>
</dbReference>
<evidence type="ECO:0000313" key="13">
    <source>
        <dbReference type="Proteomes" id="UP000188273"/>
    </source>
</evidence>
<evidence type="ECO:0000256" key="4">
    <source>
        <dbReference type="ARBA" id="ARBA00009667"/>
    </source>
</evidence>
<evidence type="ECO:0000256" key="2">
    <source>
        <dbReference type="ARBA" id="ARBA00004496"/>
    </source>
</evidence>
<dbReference type="InterPro" id="IPR006062">
    <property type="entry name" value="His_biosynth"/>
</dbReference>
<dbReference type="GO" id="GO:0000105">
    <property type="term" value="P:L-histidine biosynthetic process"/>
    <property type="evidence" value="ECO:0007669"/>
    <property type="project" value="UniProtKB-UniRule"/>
</dbReference>
<dbReference type="RefSeq" id="WP_123785118.1">
    <property type="nucleotide sequence ID" value="NZ_CP019633.1"/>
</dbReference>
<dbReference type="InterPro" id="IPR023016">
    <property type="entry name" value="HisA/PriA"/>
</dbReference>
<evidence type="ECO:0000256" key="1">
    <source>
        <dbReference type="ARBA" id="ARBA00000901"/>
    </source>
</evidence>
<dbReference type="Gene3D" id="3.20.20.70">
    <property type="entry name" value="Aldolase class I"/>
    <property type="match status" value="1"/>
</dbReference>
<dbReference type="NCBIfam" id="TIGR00007">
    <property type="entry name" value="1-(5-phosphoribosyl)-5-[(5-phosphoribosylamino)methylideneamino]imidazole-4-carboxamide isomerase"/>
    <property type="match status" value="1"/>
</dbReference>
<evidence type="ECO:0000256" key="6">
    <source>
        <dbReference type="ARBA" id="ARBA00022605"/>
    </source>
</evidence>
<evidence type="ECO:0000256" key="5">
    <source>
        <dbReference type="ARBA" id="ARBA00022490"/>
    </source>
</evidence>
<accession>A0A1Q2HNE6</accession>
<keyword evidence="5 9" id="KW-0963">Cytoplasm</keyword>
<dbReference type="SUPFAM" id="SSF51366">
    <property type="entry name" value="Ribulose-phoshate binding barrel"/>
    <property type="match status" value="1"/>
</dbReference>
<dbReference type="Pfam" id="PF00977">
    <property type="entry name" value="His_biosynth"/>
    <property type="match status" value="1"/>
</dbReference>
<name>A0A1Q2HNE6_9BACT</name>
<dbReference type="UniPathway" id="UPA00031">
    <property type="reaction ID" value="UER00009"/>
</dbReference>
<feature type="active site" description="Proton acceptor" evidence="9">
    <location>
        <position position="8"/>
    </location>
</feature>
<dbReference type="OrthoDB" id="9781903at2"/>
<dbReference type="EC" id="5.3.1.16" evidence="9 11"/>
<evidence type="ECO:0000256" key="8">
    <source>
        <dbReference type="ARBA" id="ARBA00023235"/>
    </source>
</evidence>
<evidence type="ECO:0000256" key="3">
    <source>
        <dbReference type="ARBA" id="ARBA00005133"/>
    </source>
</evidence>
<dbReference type="InterPro" id="IPR044524">
    <property type="entry name" value="Isoase_HisA-like"/>
</dbReference>
<keyword evidence="7 9" id="KW-0368">Histidine biosynthesis</keyword>
<reference evidence="13" key="1">
    <citation type="submission" date="2017-02" db="EMBL/GenBank/DDBJ databases">
        <title>Comparative genomics and description of representatives of a novel lineage of planctomycetes thriving in anoxic sediments.</title>
        <authorList>
            <person name="Spring S."/>
            <person name="Bunk B."/>
            <person name="Sproer C."/>
            <person name="Klenk H.-P."/>
        </authorList>
    </citation>
    <scope>NUCLEOTIDE SEQUENCE [LARGE SCALE GENOMIC DNA]</scope>
    <source>
        <strain evidence="13">L21-RPul-D3</strain>
    </source>
</reference>
<evidence type="ECO:0000313" key="12">
    <source>
        <dbReference type="EMBL" id="AQQ08784.1"/>
    </source>
</evidence>
<dbReference type="PANTHER" id="PTHR43090">
    <property type="entry name" value="1-(5-PHOSPHORIBOSYL)-5-[(5-PHOSPHORIBOSYLAMINO)METHYLIDENEAMINO] IMIDAZOLE-4-CARBOXAMIDE ISOMERASE"/>
    <property type="match status" value="1"/>
</dbReference>